<proteinExistence type="predicted"/>
<evidence type="ECO:0000259" key="1">
    <source>
        <dbReference type="Pfam" id="PF04909"/>
    </source>
</evidence>
<protein>
    <submittedName>
        <fullName evidence="2">Amidohydrolase</fullName>
    </submittedName>
</protein>
<accession>A0A842I274</accession>
<dbReference type="AlphaFoldDB" id="A0A842I274"/>
<dbReference type="Proteomes" id="UP000564378">
    <property type="component" value="Unassembled WGS sequence"/>
</dbReference>
<evidence type="ECO:0000313" key="2">
    <source>
        <dbReference type="EMBL" id="MBC2778921.1"/>
    </source>
</evidence>
<dbReference type="EMBL" id="JACJVJ010000003">
    <property type="protein sequence ID" value="MBC2778921.1"/>
    <property type="molecule type" value="Genomic_DNA"/>
</dbReference>
<evidence type="ECO:0000313" key="3">
    <source>
        <dbReference type="Proteomes" id="UP000564378"/>
    </source>
</evidence>
<dbReference type="InterPro" id="IPR032466">
    <property type="entry name" value="Metal_Hydrolase"/>
</dbReference>
<keyword evidence="3" id="KW-1185">Reference proteome</keyword>
<keyword evidence="2" id="KW-0378">Hydrolase</keyword>
<sequence length="291" mass="31189">MFDSHAHITSADCARYPAAGLTEPPAPETFDDPLTAERLLALMDAAGVARAMVVQKMHTYGFDNSYVVDAAAAHPKRLRAVCGVDGLSDRVGDDVRHWVGERGAVGVRMAAPWSRGEPVPKGDLRWLASESAHRAFAAAEDLGAFLVLHFYAWNREDGLVVLLERLSEFRELPVVIDHMSNFVPGLGQTPVDDPLLVRLAEFPNAVLKFSTINLLRWRDAGHDAGALMQAFVGLFGAGRICWGSDISNSPGSYDEMIASAQAALAALDAENRDAILSGTAAGLCGRAPARA</sequence>
<dbReference type="PANTHER" id="PTHR35563">
    <property type="entry name" value="BARREL METAL-DEPENDENT HYDROLASE, PUTATIVE (AFU_ORTHOLOGUE AFUA_1G16240)-RELATED"/>
    <property type="match status" value="1"/>
</dbReference>
<dbReference type="PANTHER" id="PTHR35563:SF2">
    <property type="entry name" value="BARREL METAL-DEPENDENT HYDROLASE, PUTATIVE (AFU_ORTHOLOGUE AFUA_1G16240)-RELATED"/>
    <property type="match status" value="1"/>
</dbReference>
<dbReference type="InterPro" id="IPR006680">
    <property type="entry name" value="Amidohydro-rel"/>
</dbReference>
<organism evidence="2 3">
    <name type="scientific">Parasphingopyxis marina</name>
    <dbReference type="NCBI Taxonomy" id="2761622"/>
    <lineage>
        <taxon>Bacteria</taxon>
        <taxon>Pseudomonadati</taxon>
        <taxon>Pseudomonadota</taxon>
        <taxon>Alphaproteobacteria</taxon>
        <taxon>Sphingomonadales</taxon>
        <taxon>Sphingomonadaceae</taxon>
        <taxon>Parasphingopyxis</taxon>
    </lineage>
</organism>
<dbReference type="GO" id="GO:0016787">
    <property type="term" value="F:hydrolase activity"/>
    <property type="evidence" value="ECO:0007669"/>
    <property type="project" value="UniProtKB-KW"/>
</dbReference>
<dbReference type="Pfam" id="PF04909">
    <property type="entry name" value="Amidohydro_2"/>
    <property type="match status" value="1"/>
</dbReference>
<reference evidence="2 3" key="1">
    <citation type="submission" date="2020-08" db="EMBL/GenBank/DDBJ databases">
        <title>Draft genome sequence of Parasphingopyxis sp. GrpM-11.</title>
        <authorList>
            <person name="Oh J."/>
            <person name="Roh D.-H."/>
        </authorList>
    </citation>
    <scope>NUCLEOTIDE SEQUENCE [LARGE SCALE GENOMIC DNA]</scope>
    <source>
        <strain evidence="2 3">GrpM-11</strain>
    </source>
</reference>
<dbReference type="InterPro" id="IPR052358">
    <property type="entry name" value="Aro_Compnd_Degr_Hydrolases"/>
</dbReference>
<gene>
    <name evidence="2" type="ORF">H6P80_14955</name>
</gene>
<comment type="caution">
    <text evidence="2">The sequence shown here is derived from an EMBL/GenBank/DDBJ whole genome shotgun (WGS) entry which is preliminary data.</text>
</comment>
<feature type="domain" description="Amidohydrolase-related" evidence="1">
    <location>
        <begin position="3"/>
        <end position="281"/>
    </location>
</feature>
<dbReference type="Gene3D" id="3.20.20.140">
    <property type="entry name" value="Metal-dependent hydrolases"/>
    <property type="match status" value="1"/>
</dbReference>
<name>A0A842I274_9SPHN</name>
<dbReference type="SUPFAM" id="SSF51556">
    <property type="entry name" value="Metallo-dependent hydrolases"/>
    <property type="match status" value="1"/>
</dbReference>
<dbReference type="RefSeq" id="WP_185802228.1">
    <property type="nucleotide sequence ID" value="NZ_JACJVJ010000003.1"/>
</dbReference>